<keyword evidence="1" id="KW-0227">DNA damage</keyword>
<dbReference type="InterPro" id="IPR001943">
    <property type="entry name" value="UVR_dom"/>
</dbReference>
<dbReference type="Pfam" id="PF02151">
    <property type="entry name" value="UVR"/>
    <property type="match status" value="1"/>
</dbReference>
<dbReference type="GO" id="GO:0004518">
    <property type="term" value="F:nuclease activity"/>
    <property type="evidence" value="ECO:0007669"/>
    <property type="project" value="InterPro"/>
</dbReference>
<name>A0A7W5DQ62_9PORP</name>
<dbReference type="PROSITE" id="PS50151">
    <property type="entry name" value="UVR"/>
    <property type="match status" value="1"/>
</dbReference>
<gene>
    <name evidence="5" type="ORF">FHX64_000876</name>
</gene>
<feature type="domain" description="BFN" evidence="4">
    <location>
        <begin position="4"/>
        <end position="136"/>
    </location>
</feature>
<evidence type="ECO:0000256" key="1">
    <source>
        <dbReference type="ARBA" id="ARBA00023236"/>
    </source>
</evidence>
<dbReference type="PROSITE" id="PS51658">
    <property type="entry name" value="BFN"/>
    <property type="match status" value="1"/>
</dbReference>
<keyword evidence="1" id="KW-0742">SOS response</keyword>
<dbReference type="RefSeq" id="WP_183413520.1">
    <property type="nucleotide sequence ID" value="NZ_JACHYB010000001.1"/>
</dbReference>
<evidence type="ECO:0000256" key="2">
    <source>
        <dbReference type="SAM" id="MobiDB-lite"/>
    </source>
</evidence>
<dbReference type="InterPro" id="IPR036876">
    <property type="entry name" value="UVR_dom_sf"/>
</dbReference>
<feature type="compositionally biased region" description="Acidic residues" evidence="2">
    <location>
        <begin position="139"/>
        <end position="152"/>
    </location>
</feature>
<accession>A0A7W5DQ62</accession>
<dbReference type="Gene3D" id="3.10.690.10">
    <property type="entry name" value="Bifunctional nuclease domain"/>
    <property type="match status" value="1"/>
</dbReference>
<dbReference type="PANTHER" id="PTHR15160:SF1">
    <property type="entry name" value="VON HIPPEL-LINDAU DISEASE TUMOR SUPPRESSOR"/>
    <property type="match status" value="1"/>
</dbReference>
<dbReference type="Pfam" id="PF02577">
    <property type="entry name" value="BFN_dom"/>
    <property type="match status" value="1"/>
</dbReference>
<dbReference type="InterPro" id="IPR003729">
    <property type="entry name" value="Bi_nuclease_dom"/>
</dbReference>
<evidence type="ECO:0000259" key="3">
    <source>
        <dbReference type="PROSITE" id="PS50151"/>
    </source>
</evidence>
<reference evidence="5 6" key="1">
    <citation type="submission" date="2020-08" db="EMBL/GenBank/DDBJ databases">
        <title>Genomic Encyclopedia of Type Strains, Phase IV (KMG-IV): sequencing the most valuable type-strain genomes for metagenomic binning, comparative biology and taxonomic classification.</title>
        <authorList>
            <person name="Goeker M."/>
        </authorList>
    </citation>
    <scope>NUCLEOTIDE SEQUENCE [LARGE SCALE GENOMIC DNA]</scope>
    <source>
        <strain evidence="5 6">DSM 27471</strain>
    </source>
</reference>
<dbReference type="AlphaFoldDB" id="A0A7W5DQ62"/>
<organism evidence="5 6">
    <name type="scientific">Microbacter margulisiae</name>
    <dbReference type="NCBI Taxonomy" id="1350067"/>
    <lineage>
        <taxon>Bacteria</taxon>
        <taxon>Pseudomonadati</taxon>
        <taxon>Bacteroidota</taxon>
        <taxon>Bacteroidia</taxon>
        <taxon>Bacteroidales</taxon>
        <taxon>Porphyromonadaceae</taxon>
        <taxon>Microbacter</taxon>
    </lineage>
</organism>
<dbReference type="InterPro" id="IPR036104">
    <property type="entry name" value="BFN_sf"/>
</dbReference>
<dbReference type="PANTHER" id="PTHR15160">
    <property type="entry name" value="VON HIPPEL-LINDAU PROTEIN"/>
    <property type="match status" value="1"/>
</dbReference>
<protein>
    <recommendedName>
        <fullName evidence="7">BFN domain-containing protein</fullName>
    </recommendedName>
</protein>
<dbReference type="Gene3D" id="4.10.860.10">
    <property type="entry name" value="UVR domain"/>
    <property type="match status" value="1"/>
</dbReference>
<dbReference type="Proteomes" id="UP000544222">
    <property type="component" value="Unassembled WGS sequence"/>
</dbReference>
<comment type="caution">
    <text evidence="5">The sequence shown here is derived from an EMBL/GenBank/DDBJ whole genome shotgun (WGS) entry which is preliminary data.</text>
</comment>
<evidence type="ECO:0008006" key="7">
    <source>
        <dbReference type="Google" id="ProtNLM"/>
    </source>
</evidence>
<evidence type="ECO:0000259" key="4">
    <source>
        <dbReference type="PROSITE" id="PS51658"/>
    </source>
</evidence>
<evidence type="ECO:0000313" key="5">
    <source>
        <dbReference type="EMBL" id="MBB3186713.1"/>
    </source>
</evidence>
<proteinExistence type="predicted"/>
<dbReference type="GO" id="GO:0009432">
    <property type="term" value="P:SOS response"/>
    <property type="evidence" value="ECO:0007669"/>
    <property type="project" value="UniProtKB-KW"/>
</dbReference>
<feature type="region of interest" description="Disordered" evidence="2">
    <location>
        <begin position="139"/>
        <end position="158"/>
    </location>
</feature>
<keyword evidence="6" id="KW-1185">Reference proteome</keyword>
<evidence type="ECO:0000313" key="6">
    <source>
        <dbReference type="Proteomes" id="UP000544222"/>
    </source>
</evidence>
<dbReference type="SUPFAM" id="SSF46600">
    <property type="entry name" value="C-terminal UvrC-binding domain of UvrB"/>
    <property type="match status" value="1"/>
</dbReference>
<sequence>MNSRVKISIQGLISSKTTVRTFALLLGEETGTRRVTIIIGPMEAESIALKLQEITPPRPLTHDLMLNALEMFNIQLSEVYIHRFENGIFYSELLLLGNEHSEVVDARTSDAIALAVRTGCPIYMDKAIFDEFAIEMEETTVENEENDKEDNENPPTLEELQEQLKQAIENEQYEEAARLRDLISSRSTNK</sequence>
<feature type="domain" description="UVR" evidence="3">
    <location>
        <begin position="154"/>
        <end position="189"/>
    </location>
</feature>
<dbReference type="EMBL" id="JACHYB010000001">
    <property type="protein sequence ID" value="MBB3186713.1"/>
    <property type="molecule type" value="Genomic_DNA"/>
</dbReference>
<dbReference type="SUPFAM" id="SSF103256">
    <property type="entry name" value="Hypothetical protein TM0160"/>
    <property type="match status" value="1"/>
</dbReference>